<dbReference type="Pfam" id="PF00398">
    <property type="entry name" value="RrnaAD"/>
    <property type="match status" value="1"/>
</dbReference>
<dbReference type="HAMAP" id="MF_00607">
    <property type="entry name" value="16SrRNA_methyltr_A"/>
    <property type="match status" value="1"/>
</dbReference>
<dbReference type="Gene3D" id="3.40.50.150">
    <property type="entry name" value="Vaccinia Virus protein VP39"/>
    <property type="match status" value="1"/>
</dbReference>
<feature type="binding site" evidence="7 8">
    <location>
        <position position="120"/>
    </location>
    <ligand>
        <name>S-adenosyl-L-methionine</name>
        <dbReference type="ChEBI" id="CHEBI:59789"/>
    </ligand>
</feature>
<accession>A0A343J923</accession>
<dbReference type="EC" id="2.1.1.182" evidence="7"/>
<evidence type="ECO:0000256" key="3">
    <source>
        <dbReference type="ARBA" id="ARBA00022603"/>
    </source>
</evidence>
<evidence type="ECO:0000256" key="5">
    <source>
        <dbReference type="ARBA" id="ARBA00022691"/>
    </source>
</evidence>
<evidence type="ECO:0000256" key="6">
    <source>
        <dbReference type="ARBA" id="ARBA00022884"/>
    </source>
</evidence>
<dbReference type="InterPro" id="IPR023165">
    <property type="entry name" value="rRNA_Ade_diMease-like_C"/>
</dbReference>
<comment type="similarity">
    <text evidence="7">Belongs to the class I-like SAM-binding methyltransferase superfamily. rRNA adenine N(6)-methyltransferase family. RsmA subfamily.</text>
</comment>
<reference evidence="10 11" key="1">
    <citation type="submission" date="2016-08" db="EMBL/GenBank/DDBJ databases">
        <title>Complete Genome Sequence Of The Indigo Reducing Clostridium isatidis DSM15098.</title>
        <authorList>
            <person name="Little G.T."/>
            <person name="Minton N.P."/>
        </authorList>
    </citation>
    <scope>NUCLEOTIDE SEQUENCE [LARGE SCALE GENOMIC DNA]</scope>
    <source>
        <strain evidence="10 11">DSM 15098</strain>
    </source>
</reference>
<feature type="binding site" evidence="7 8">
    <location>
        <position position="53"/>
    </location>
    <ligand>
        <name>S-adenosyl-L-methionine</name>
        <dbReference type="ChEBI" id="CHEBI:59789"/>
    </ligand>
</feature>
<dbReference type="SMART" id="SM00650">
    <property type="entry name" value="rADc"/>
    <property type="match status" value="1"/>
</dbReference>
<dbReference type="KEGG" id="cia:BEN51_00445"/>
<evidence type="ECO:0000256" key="1">
    <source>
        <dbReference type="ARBA" id="ARBA00022490"/>
    </source>
</evidence>
<comment type="catalytic activity">
    <reaction evidence="7">
        <text>adenosine(1518)/adenosine(1519) in 16S rRNA + 4 S-adenosyl-L-methionine = N(6)-dimethyladenosine(1518)/N(6)-dimethyladenosine(1519) in 16S rRNA + 4 S-adenosyl-L-homocysteine + 4 H(+)</text>
        <dbReference type="Rhea" id="RHEA:19609"/>
        <dbReference type="Rhea" id="RHEA-COMP:10232"/>
        <dbReference type="Rhea" id="RHEA-COMP:10233"/>
        <dbReference type="ChEBI" id="CHEBI:15378"/>
        <dbReference type="ChEBI" id="CHEBI:57856"/>
        <dbReference type="ChEBI" id="CHEBI:59789"/>
        <dbReference type="ChEBI" id="CHEBI:74411"/>
        <dbReference type="ChEBI" id="CHEBI:74493"/>
        <dbReference type="EC" id="2.1.1.182"/>
    </reaction>
</comment>
<dbReference type="PANTHER" id="PTHR11727">
    <property type="entry name" value="DIMETHYLADENOSINE TRANSFERASE"/>
    <property type="match status" value="1"/>
</dbReference>
<dbReference type="InterPro" id="IPR001737">
    <property type="entry name" value="KsgA/Erm"/>
</dbReference>
<comment type="subcellular location">
    <subcellularLocation>
        <location evidence="7">Cytoplasm</location>
    </subcellularLocation>
</comment>
<evidence type="ECO:0000313" key="11">
    <source>
        <dbReference type="Proteomes" id="UP000264883"/>
    </source>
</evidence>
<dbReference type="GO" id="GO:0003723">
    <property type="term" value="F:RNA binding"/>
    <property type="evidence" value="ECO:0007669"/>
    <property type="project" value="UniProtKB-UniRule"/>
</dbReference>
<evidence type="ECO:0000313" key="10">
    <source>
        <dbReference type="EMBL" id="ASW42031.1"/>
    </source>
</evidence>
<evidence type="ECO:0000256" key="4">
    <source>
        <dbReference type="ARBA" id="ARBA00022679"/>
    </source>
</evidence>
<gene>
    <name evidence="7" type="primary">rsmA</name>
    <name evidence="7" type="synonym">ksgA</name>
    <name evidence="10" type="ORF">BEN51_00445</name>
</gene>
<keyword evidence="1 7" id="KW-0963">Cytoplasm</keyword>
<dbReference type="Proteomes" id="UP000264883">
    <property type="component" value="Chromosome"/>
</dbReference>
<evidence type="ECO:0000259" key="9">
    <source>
        <dbReference type="SMART" id="SM00650"/>
    </source>
</evidence>
<dbReference type="FunFam" id="3.40.50.150:FF:000023">
    <property type="entry name" value="Ribosomal RNA small subunit methyltransferase A"/>
    <property type="match status" value="1"/>
</dbReference>
<dbReference type="SUPFAM" id="SSF53335">
    <property type="entry name" value="S-adenosyl-L-methionine-dependent methyltransferases"/>
    <property type="match status" value="1"/>
</dbReference>
<evidence type="ECO:0000256" key="7">
    <source>
        <dbReference type="HAMAP-Rule" id="MF_00607"/>
    </source>
</evidence>
<protein>
    <recommendedName>
        <fullName evidence="7">Ribosomal RNA small subunit methyltransferase A</fullName>
        <ecNumber evidence="7">2.1.1.182</ecNumber>
    </recommendedName>
    <alternativeName>
        <fullName evidence="7">16S rRNA (adenine(1518)-N(6)/adenine(1519)-N(6))-dimethyltransferase</fullName>
    </alternativeName>
    <alternativeName>
        <fullName evidence="7">16S rRNA dimethyladenosine transferase</fullName>
    </alternativeName>
    <alternativeName>
        <fullName evidence="7">16S rRNA dimethylase</fullName>
    </alternativeName>
    <alternativeName>
        <fullName evidence="7">S-adenosylmethionine-6-N', N'-adenosyl(rRNA) dimethyltransferase</fullName>
    </alternativeName>
</protein>
<dbReference type="NCBIfam" id="TIGR00755">
    <property type="entry name" value="ksgA"/>
    <property type="match status" value="1"/>
</dbReference>
<dbReference type="InterPro" id="IPR020598">
    <property type="entry name" value="rRNA_Ade_methylase_Trfase_N"/>
</dbReference>
<dbReference type="InterPro" id="IPR020596">
    <property type="entry name" value="rRNA_Ade_Mease_Trfase_CS"/>
</dbReference>
<keyword evidence="6 7" id="KW-0694">RNA-binding</keyword>
<keyword evidence="11" id="KW-1185">Reference proteome</keyword>
<keyword evidence="3 7" id="KW-0489">Methyltransferase</keyword>
<dbReference type="PROSITE" id="PS01131">
    <property type="entry name" value="RRNA_A_DIMETH"/>
    <property type="match status" value="1"/>
</dbReference>
<keyword evidence="5 7" id="KW-0949">S-adenosyl-L-methionine</keyword>
<evidence type="ECO:0000256" key="8">
    <source>
        <dbReference type="PROSITE-ProRule" id="PRU01026"/>
    </source>
</evidence>
<dbReference type="InterPro" id="IPR011530">
    <property type="entry name" value="rRNA_adenine_dimethylase"/>
</dbReference>
<dbReference type="GO" id="GO:0005829">
    <property type="term" value="C:cytosol"/>
    <property type="evidence" value="ECO:0007669"/>
    <property type="project" value="TreeGrafter"/>
</dbReference>
<dbReference type="PROSITE" id="PS51689">
    <property type="entry name" value="SAM_RNA_A_N6_MT"/>
    <property type="match status" value="1"/>
</dbReference>
<dbReference type="RefSeq" id="WP_119864165.1">
    <property type="nucleotide sequence ID" value="NZ_CP016786.1"/>
</dbReference>
<evidence type="ECO:0000256" key="2">
    <source>
        <dbReference type="ARBA" id="ARBA00022552"/>
    </source>
</evidence>
<feature type="binding site" evidence="7 8">
    <location>
        <position position="74"/>
    </location>
    <ligand>
        <name>S-adenosyl-L-methionine</name>
        <dbReference type="ChEBI" id="CHEBI:59789"/>
    </ligand>
</feature>
<organism evidence="10 11">
    <name type="scientific">Clostridium isatidis</name>
    <dbReference type="NCBI Taxonomy" id="182773"/>
    <lineage>
        <taxon>Bacteria</taxon>
        <taxon>Bacillati</taxon>
        <taxon>Bacillota</taxon>
        <taxon>Clostridia</taxon>
        <taxon>Eubacteriales</taxon>
        <taxon>Clostridiaceae</taxon>
        <taxon>Clostridium</taxon>
    </lineage>
</organism>
<feature type="domain" description="Ribosomal RNA adenine methylase transferase N-terminal" evidence="9">
    <location>
        <begin position="33"/>
        <end position="205"/>
    </location>
</feature>
<dbReference type="Gene3D" id="1.10.8.100">
    <property type="entry name" value="Ribosomal RNA adenine dimethylase-like, domain 2"/>
    <property type="match status" value="1"/>
</dbReference>
<dbReference type="InterPro" id="IPR029063">
    <property type="entry name" value="SAM-dependent_MTases_sf"/>
</dbReference>
<dbReference type="OrthoDB" id="9814755at2"/>
<keyword evidence="4 7" id="KW-0808">Transferase</keyword>
<keyword evidence="2 7" id="KW-0698">rRNA processing</keyword>
<dbReference type="AlphaFoldDB" id="A0A343J923"/>
<dbReference type="PANTHER" id="PTHR11727:SF7">
    <property type="entry name" value="DIMETHYLADENOSINE TRANSFERASE-RELATED"/>
    <property type="match status" value="1"/>
</dbReference>
<dbReference type="GO" id="GO:0052908">
    <property type="term" value="F:16S rRNA (adenine(1518)-N(6)/adenine(1519)-N(6))-dimethyltransferase activity"/>
    <property type="evidence" value="ECO:0007669"/>
    <property type="project" value="UniProtKB-EC"/>
</dbReference>
<feature type="binding site" evidence="7 8">
    <location>
        <position position="26"/>
    </location>
    <ligand>
        <name>S-adenosyl-L-methionine</name>
        <dbReference type="ChEBI" id="CHEBI:59789"/>
    </ligand>
</feature>
<comment type="function">
    <text evidence="7">Specifically dimethylates two adjacent adenosines (A1518 and A1519) in the loop of a conserved hairpin near the 3'-end of 16S rRNA in the 30S particle. May play a critical role in biogenesis of 30S subunits.</text>
</comment>
<dbReference type="EMBL" id="CP016786">
    <property type="protein sequence ID" value="ASW42031.1"/>
    <property type="molecule type" value="Genomic_DNA"/>
</dbReference>
<feature type="binding site" evidence="7 8">
    <location>
        <position position="28"/>
    </location>
    <ligand>
        <name>S-adenosyl-L-methionine</name>
        <dbReference type="ChEBI" id="CHEBI:59789"/>
    </ligand>
</feature>
<proteinExistence type="inferred from homology"/>
<name>A0A343J923_9CLOT</name>
<feature type="binding site" evidence="7 8">
    <location>
        <position position="99"/>
    </location>
    <ligand>
        <name>S-adenosyl-L-methionine</name>
        <dbReference type="ChEBI" id="CHEBI:59789"/>
    </ligand>
</feature>
<sequence>MNLQDVKTSELVKKYNFKFTKSLGQNFLVDTSVPRDIVEGAEVSDDDLVIEIGPGVGTLTAQLLNRAKRVVAIELDDKLIPILQNEIGNNPKFELIHEDALKVDFNKIIGDEENVKLVANLPYYVTTPIIIKMLKEGYNFHSLTIMIQKEVAERINAEPGHKDYGALSLLVQYYCNTEIIRKVPPQCFIPRPKVDSIVIRLDRLKEPRVRVQNEKLFFDIIRNSFNMRRKTLWNGIKNIGLSKEKLELAFEKADIDPKRRGETLSIEEFAVLADKINEEM</sequence>
<dbReference type="CDD" id="cd02440">
    <property type="entry name" value="AdoMet_MTases"/>
    <property type="match status" value="1"/>
</dbReference>